<evidence type="ECO:0000256" key="1">
    <source>
        <dbReference type="SAM" id="Phobius"/>
    </source>
</evidence>
<dbReference type="RefSeq" id="WP_176526762.1">
    <property type="nucleotide sequence ID" value="NZ_OBQD01000009.1"/>
</dbReference>
<keyword evidence="1" id="KW-1133">Transmembrane helix</keyword>
<feature type="transmembrane region" description="Helical" evidence="1">
    <location>
        <begin position="20"/>
        <end position="41"/>
    </location>
</feature>
<accession>A0A285UIJ9</accession>
<evidence type="ECO:0000313" key="3">
    <source>
        <dbReference type="Proteomes" id="UP000219167"/>
    </source>
</evidence>
<proteinExistence type="predicted"/>
<organism evidence="2 3">
    <name type="scientific">Rhizobium subbaraonis</name>
    <dbReference type="NCBI Taxonomy" id="908946"/>
    <lineage>
        <taxon>Bacteria</taxon>
        <taxon>Pseudomonadati</taxon>
        <taxon>Pseudomonadota</taxon>
        <taxon>Alphaproteobacteria</taxon>
        <taxon>Hyphomicrobiales</taxon>
        <taxon>Rhizobiaceae</taxon>
        <taxon>Rhizobium/Agrobacterium group</taxon>
        <taxon>Rhizobium</taxon>
    </lineage>
</organism>
<name>A0A285UIJ9_9HYPH</name>
<dbReference type="EMBL" id="OBQD01000009">
    <property type="protein sequence ID" value="SOC41632.1"/>
    <property type="molecule type" value="Genomic_DNA"/>
</dbReference>
<protein>
    <submittedName>
        <fullName evidence="2">Uncharacterized protein</fullName>
    </submittedName>
</protein>
<gene>
    <name evidence="2" type="ORF">SAMN05892877_10937</name>
</gene>
<keyword evidence="1" id="KW-0812">Transmembrane</keyword>
<sequence>MKNPFIPSQSKICRAADTALLFSVVLIALAAAVSSFVKYLAGVAL</sequence>
<keyword evidence="1" id="KW-0472">Membrane</keyword>
<evidence type="ECO:0000313" key="2">
    <source>
        <dbReference type="EMBL" id="SOC41632.1"/>
    </source>
</evidence>
<dbReference type="Proteomes" id="UP000219167">
    <property type="component" value="Unassembled WGS sequence"/>
</dbReference>
<keyword evidence="3" id="KW-1185">Reference proteome</keyword>
<dbReference type="AlphaFoldDB" id="A0A285UIJ9"/>
<reference evidence="2 3" key="1">
    <citation type="submission" date="2017-08" db="EMBL/GenBank/DDBJ databases">
        <authorList>
            <person name="de Groot N.N."/>
        </authorList>
    </citation>
    <scope>NUCLEOTIDE SEQUENCE [LARGE SCALE GENOMIC DNA]</scope>
    <source>
        <strain evidence="2 3">JC85</strain>
    </source>
</reference>